<feature type="transmembrane region" description="Helical" evidence="1">
    <location>
        <begin position="173"/>
        <end position="198"/>
    </location>
</feature>
<dbReference type="RefSeq" id="WP_109906731.1">
    <property type="nucleotide sequence ID" value="NZ_QGLE01000007.1"/>
</dbReference>
<keyword evidence="1" id="KW-1133">Transmembrane helix</keyword>
<dbReference type="AlphaFoldDB" id="A0A317E3C5"/>
<name>A0A317E3C5_9PROT</name>
<evidence type="ECO:0000313" key="3">
    <source>
        <dbReference type="Proteomes" id="UP000245461"/>
    </source>
</evidence>
<dbReference type="EMBL" id="QGLE01000007">
    <property type="protein sequence ID" value="PWR21489.1"/>
    <property type="molecule type" value="Genomic_DNA"/>
</dbReference>
<sequence>MNVGENRPLNARPPRRRGWTRFIGPVAAVAVLGFALWVLRKMAAEISLRDIHAAIEATPTHDILLSIALTAISFAALAAYDILAVRSAIAEPVSLRTAAFAGAAGYAVSNALGFPIMTGGSVRYRLYAASGLKMADISRVVTVAWGTFWLGAGLVIGLFLAIDPATIAANLAIAPLVARLSGVLTLAAIAVFVLWVSTGERTINLFGWSLSMPDRRTVAAQITVGALDLAAAGAAFYVLLPDAVKPDIGTFAIVYTAALTLGILSHAPGGIGVFEATMISGLGFSGAPEVVGSLVLYRVIYYVLPLAVAALALAVAEVGHRRRPRRGPGETP</sequence>
<dbReference type="Proteomes" id="UP000245461">
    <property type="component" value="Unassembled WGS sequence"/>
</dbReference>
<feature type="transmembrane region" description="Helical" evidence="1">
    <location>
        <begin position="97"/>
        <end position="117"/>
    </location>
</feature>
<keyword evidence="1" id="KW-0812">Transmembrane</keyword>
<accession>A0A317E3C5</accession>
<reference evidence="2 3" key="1">
    <citation type="submission" date="2018-05" db="EMBL/GenBank/DDBJ databases">
        <title>Zavarzinia sp. HR-AS.</title>
        <authorList>
            <person name="Lee Y."/>
            <person name="Jeon C.O."/>
        </authorList>
    </citation>
    <scope>NUCLEOTIDE SEQUENCE [LARGE SCALE GENOMIC DNA]</scope>
    <source>
        <strain evidence="2 3">HR-AS</strain>
    </source>
</reference>
<feature type="transmembrane region" description="Helical" evidence="1">
    <location>
        <begin position="252"/>
        <end position="274"/>
    </location>
</feature>
<organism evidence="2 3">
    <name type="scientific">Zavarzinia aquatilis</name>
    <dbReference type="NCBI Taxonomy" id="2211142"/>
    <lineage>
        <taxon>Bacteria</taxon>
        <taxon>Pseudomonadati</taxon>
        <taxon>Pseudomonadota</taxon>
        <taxon>Alphaproteobacteria</taxon>
        <taxon>Rhodospirillales</taxon>
        <taxon>Zavarziniaceae</taxon>
        <taxon>Zavarzinia</taxon>
    </lineage>
</organism>
<feature type="transmembrane region" description="Helical" evidence="1">
    <location>
        <begin position="218"/>
        <end position="240"/>
    </location>
</feature>
<feature type="transmembrane region" description="Helical" evidence="1">
    <location>
        <begin position="137"/>
        <end position="161"/>
    </location>
</feature>
<gene>
    <name evidence="2" type="ORF">DKG74_13760</name>
</gene>
<dbReference type="PANTHER" id="PTHR39087">
    <property type="entry name" value="UPF0104 MEMBRANE PROTEIN MJ1595"/>
    <property type="match status" value="1"/>
</dbReference>
<feature type="transmembrane region" description="Helical" evidence="1">
    <location>
        <begin position="294"/>
        <end position="316"/>
    </location>
</feature>
<dbReference type="PANTHER" id="PTHR39087:SF2">
    <property type="entry name" value="UPF0104 MEMBRANE PROTEIN MJ1595"/>
    <property type="match status" value="1"/>
</dbReference>
<feature type="transmembrane region" description="Helical" evidence="1">
    <location>
        <begin position="21"/>
        <end position="39"/>
    </location>
</feature>
<feature type="transmembrane region" description="Helical" evidence="1">
    <location>
        <begin position="63"/>
        <end position="85"/>
    </location>
</feature>
<keyword evidence="3" id="KW-1185">Reference proteome</keyword>
<keyword evidence="1" id="KW-0472">Membrane</keyword>
<evidence type="ECO:0000313" key="2">
    <source>
        <dbReference type="EMBL" id="PWR21489.1"/>
    </source>
</evidence>
<dbReference type="OrthoDB" id="145485at2"/>
<protein>
    <submittedName>
        <fullName evidence="2">Uncharacterized protein</fullName>
    </submittedName>
</protein>
<evidence type="ECO:0000256" key="1">
    <source>
        <dbReference type="SAM" id="Phobius"/>
    </source>
</evidence>
<proteinExistence type="predicted"/>
<comment type="caution">
    <text evidence="2">The sequence shown here is derived from an EMBL/GenBank/DDBJ whole genome shotgun (WGS) entry which is preliminary data.</text>
</comment>